<keyword evidence="9" id="KW-1185">Reference proteome</keyword>
<dbReference type="SUPFAM" id="SSF57667">
    <property type="entry name" value="beta-beta-alpha zinc fingers"/>
    <property type="match status" value="1"/>
</dbReference>
<evidence type="ECO:0000256" key="4">
    <source>
        <dbReference type="ARBA" id="ARBA00022771"/>
    </source>
</evidence>
<comment type="subcellular location">
    <subcellularLocation>
        <location evidence="1">Nucleus</location>
    </subcellularLocation>
</comment>
<feature type="region of interest" description="Disordered" evidence="7">
    <location>
        <begin position="17"/>
        <end position="93"/>
    </location>
</feature>
<keyword evidence="5" id="KW-0862">Zinc</keyword>
<evidence type="ECO:0000256" key="5">
    <source>
        <dbReference type="ARBA" id="ARBA00022833"/>
    </source>
</evidence>
<protein>
    <submittedName>
        <fullName evidence="10">Uncharacterized protein LOC113939632 isoform X2</fullName>
    </submittedName>
</protein>
<dbReference type="GeneID" id="113939632"/>
<feature type="region of interest" description="Disordered" evidence="7">
    <location>
        <begin position="359"/>
        <end position="378"/>
    </location>
</feature>
<keyword evidence="4" id="KW-0863">Zinc-finger</keyword>
<evidence type="ECO:0000256" key="6">
    <source>
        <dbReference type="ARBA" id="ARBA00023242"/>
    </source>
</evidence>
<evidence type="ECO:0000313" key="9">
    <source>
        <dbReference type="Proteomes" id="UP000515165"/>
    </source>
</evidence>
<evidence type="ECO:0000256" key="2">
    <source>
        <dbReference type="ARBA" id="ARBA00022723"/>
    </source>
</evidence>
<evidence type="ECO:0000259" key="8">
    <source>
        <dbReference type="Pfam" id="PF12874"/>
    </source>
</evidence>
<feature type="region of interest" description="Disordered" evidence="7">
    <location>
        <begin position="119"/>
        <end position="144"/>
    </location>
</feature>
<feature type="domain" description="C2H2-type" evidence="8">
    <location>
        <begin position="103"/>
        <end position="121"/>
    </location>
</feature>
<evidence type="ECO:0000256" key="7">
    <source>
        <dbReference type="SAM" id="MobiDB-lite"/>
    </source>
</evidence>
<dbReference type="InterPro" id="IPR051845">
    <property type="entry name" value="Znf385"/>
</dbReference>
<dbReference type="PANTHER" id="PTHR23067:SF6">
    <property type="entry name" value="ZINC FINGER PROTEIN 385C"/>
    <property type="match status" value="1"/>
</dbReference>
<dbReference type="PANTHER" id="PTHR23067">
    <property type="entry name" value="DOUBLE-STRANDED RNA-BINDING ZINC FINGER PROTEIN"/>
    <property type="match status" value="1"/>
</dbReference>
<organism evidence="9 10">
    <name type="scientific">Zalophus californianus</name>
    <name type="common">California sealion</name>
    <dbReference type="NCBI Taxonomy" id="9704"/>
    <lineage>
        <taxon>Eukaryota</taxon>
        <taxon>Metazoa</taxon>
        <taxon>Chordata</taxon>
        <taxon>Craniata</taxon>
        <taxon>Vertebrata</taxon>
        <taxon>Euteleostomi</taxon>
        <taxon>Mammalia</taxon>
        <taxon>Eutheria</taxon>
        <taxon>Laurasiatheria</taxon>
        <taxon>Carnivora</taxon>
        <taxon>Caniformia</taxon>
        <taxon>Pinnipedia</taxon>
        <taxon>Otariidae</taxon>
        <taxon>Zalophus</taxon>
    </lineage>
</organism>
<keyword evidence="2" id="KW-0479">Metal-binding</keyword>
<feature type="compositionally biased region" description="Basic and acidic residues" evidence="7">
    <location>
        <begin position="46"/>
        <end position="55"/>
    </location>
</feature>
<feature type="compositionally biased region" description="Polar residues" evidence="7">
    <location>
        <begin position="119"/>
        <end position="131"/>
    </location>
</feature>
<keyword evidence="6" id="KW-0539">Nucleus</keyword>
<feature type="region of interest" description="Disordered" evidence="7">
    <location>
        <begin position="186"/>
        <end position="213"/>
    </location>
</feature>
<accession>A0A6P9F4X4</accession>
<dbReference type="GO" id="GO:0005634">
    <property type="term" value="C:nucleus"/>
    <property type="evidence" value="ECO:0007669"/>
    <property type="project" value="UniProtKB-SubCell"/>
</dbReference>
<dbReference type="InterPro" id="IPR013087">
    <property type="entry name" value="Znf_C2H2_type"/>
</dbReference>
<gene>
    <name evidence="10" type="primary">LOC113939632</name>
</gene>
<feature type="compositionally biased region" description="Low complexity" evidence="7">
    <location>
        <begin position="56"/>
        <end position="70"/>
    </location>
</feature>
<dbReference type="Proteomes" id="UP000515165">
    <property type="component" value="Chromosome 16"/>
</dbReference>
<reference evidence="10" key="1">
    <citation type="submission" date="2025-08" db="UniProtKB">
        <authorList>
            <consortium name="RefSeq"/>
        </authorList>
    </citation>
    <scope>IDENTIFICATION</scope>
    <source>
        <tissue evidence="10">Blood</tissue>
    </source>
</reference>
<dbReference type="RefSeq" id="XP_035580511.1">
    <property type="nucleotide sequence ID" value="XM_035724618.1"/>
</dbReference>
<dbReference type="InterPro" id="IPR036236">
    <property type="entry name" value="Znf_C2H2_sf"/>
</dbReference>
<keyword evidence="3" id="KW-0677">Repeat</keyword>
<name>A0A6P9F4X4_ZALCA</name>
<dbReference type="Pfam" id="PF12874">
    <property type="entry name" value="zf-met"/>
    <property type="match status" value="1"/>
</dbReference>
<dbReference type="GO" id="GO:0008270">
    <property type="term" value="F:zinc ion binding"/>
    <property type="evidence" value="ECO:0007669"/>
    <property type="project" value="UniProtKB-KW"/>
</dbReference>
<dbReference type="AlphaFoldDB" id="A0A6P9F4X4"/>
<evidence type="ECO:0000256" key="1">
    <source>
        <dbReference type="ARBA" id="ARBA00004123"/>
    </source>
</evidence>
<proteinExistence type="predicted"/>
<evidence type="ECO:0000313" key="10">
    <source>
        <dbReference type="RefSeq" id="XP_035580511.1"/>
    </source>
</evidence>
<evidence type="ECO:0000256" key="3">
    <source>
        <dbReference type="ARBA" id="ARBA00022737"/>
    </source>
</evidence>
<sequence length="490" mass="52209">MPPPIYHYLRSWSQDDSYPMPSISPAVPEALPPGPQVQPLLTPDPTPREPTHSDLLDAASSSSSSSCLPCSPEPGREAPGPEPAAAAVGTGVSVEGRSEKGRLYCPTCKVTVNSASQLQAHNTAPEQQETQRPPGWEAPQALQPAQQAAEACSAGCEYPQGICLQQQGWAPGPEVGRGWTRRASWGDWRGVEGGAGRKPPSLPPPSRLPGPRESWAGVFGHLGICPEEFPGRWVKRKGGRASPRDHFCPHPTASFLWAGRQVVEKALWNECLGVGREDLGLEPYKARFSCSRKPKDGAPGGVGFSWVRLCPFLSLLSAVETGLAEATHQDAGGPLSAQPDPGCGRCHLCPARAPGPPACSHSSHHPLPSSHPGPSSVSYPSRSCPPCHRAHHLCPLLGFLGRPGLVSQQLLSPLPLPKMPVSSIPRKLPFTAERFLPNRGRAGLVSRASAFYPVWTRDSTTTLRAQGPSIPTLLSPAFSGYCWVPLHCPA</sequence>